<dbReference type="Proteomes" id="UP000026962">
    <property type="component" value="Chromosome 4"/>
</dbReference>
<reference evidence="1" key="1">
    <citation type="submission" date="2015-04" db="UniProtKB">
        <authorList>
            <consortium name="EnsemblPlants"/>
        </authorList>
    </citation>
    <scope>IDENTIFICATION</scope>
</reference>
<keyword evidence="2" id="KW-1185">Reference proteome</keyword>
<evidence type="ECO:0000313" key="2">
    <source>
        <dbReference type="Proteomes" id="UP000026962"/>
    </source>
</evidence>
<protein>
    <submittedName>
        <fullName evidence="1">Uncharacterized protein</fullName>
    </submittedName>
</protein>
<name>A0A0E0KM27_ORYPU</name>
<reference evidence="1" key="2">
    <citation type="submission" date="2018-05" db="EMBL/GenBank/DDBJ databases">
        <title>OpunRS2 (Oryza punctata Reference Sequence Version 2).</title>
        <authorList>
            <person name="Zhang J."/>
            <person name="Kudrna D."/>
            <person name="Lee S."/>
            <person name="Talag J."/>
            <person name="Welchert J."/>
            <person name="Wing R.A."/>
        </authorList>
    </citation>
    <scope>NUCLEOTIDE SEQUENCE [LARGE SCALE GENOMIC DNA]</scope>
</reference>
<dbReference type="EnsemblPlants" id="OPUNC04G00350.1">
    <property type="protein sequence ID" value="OPUNC04G00350.1"/>
    <property type="gene ID" value="OPUNC04G00350"/>
</dbReference>
<proteinExistence type="predicted"/>
<accession>A0A0E0KM27</accession>
<organism evidence="1">
    <name type="scientific">Oryza punctata</name>
    <name type="common">Red rice</name>
    <dbReference type="NCBI Taxonomy" id="4537"/>
    <lineage>
        <taxon>Eukaryota</taxon>
        <taxon>Viridiplantae</taxon>
        <taxon>Streptophyta</taxon>
        <taxon>Embryophyta</taxon>
        <taxon>Tracheophyta</taxon>
        <taxon>Spermatophyta</taxon>
        <taxon>Magnoliopsida</taxon>
        <taxon>Liliopsida</taxon>
        <taxon>Poales</taxon>
        <taxon>Poaceae</taxon>
        <taxon>BOP clade</taxon>
        <taxon>Oryzoideae</taxon>
        <taxon>Oryzeae</taxon>
        <taxon>Oryzinae</taxon>
        <taxon>Oryza</taxon>
    </lineage>
</organism>
<dbReference type="AlphaFoldDB" id="A0A0E0KM27"/>
<evidence type="ECO:0000313" key="1">
    <source>
        <dbReference type="EnsemblPlants" id="OPUNC04G00350.1"/>
    </source>
</evidence>
<dbReference type="Gramene" id="OPUNC04G00350.1">
    <property type="protein sequence ID" value="OPUNC04G00350.1"/>
    <property type="gene ID" value="OPUNC04G00350"/>
</dbReference>
<sequence>MLPMRRHKKEIVECDFVKCMSTFFPKIFSGIISKHVDNSDGGNIERLEMAHIKMEAAIETSNKCIAMLAKEIEVSGM</sequence>
<dbReference type="HOGENOM" id="CLU_2642347_0_0_1"/>